<evidence type="ECO:0000256" key="5">
    <source>
        <dbReference type="ARBA" id="ARBA00023136"/>
    </source>
</evidence>
<evidence type="ECO:0000256" key="1">
    <source>
        <dbReference type="ARBA" id="ARBA00004651"/>
    </source>
</evidence>
<dbReference type="EMBL" id="JAMXQS010000006">
    <property type="protein sequence ID" value="MCO6050919.1"/>
    <property type="molecule type" value="Genomic_DNA"/>
</dbReference>
<dbReference type="PANTHER" id="PTHR33529">
    <property type="entry name" value="SLR0882 PROTEIN-RELATED"/>
    <property type="match status" value="1"/>
</dbReference>
<feature type="transmembrane region" description="Helical" evidence="6">
    <location>
        <begin position="338"/>
        <end position="357"/>
    </location>
</feature>
<keyword evidence="4 6" id="KW-1133">Transmembrane helix</keyword>
<dbReference type="Proteomes" id="UP001205906">
    <property type="component" value="Unassembled WGS sequence"/>
</dbReference>
<keyword evidence="2" id="KW-1003">Cell membrane</keyword>
<comment type="caution">
    <text evidence="7">The sequence shown here is derived from an EMBL/GenBank/DDBJ whole genome shotgun (WGS) entry which is preliminary data.</text>
</comment>
<evidence type="ECO:0000256" key="6">
    <source>
        <dbReference type="SAM" id="Phobius"/>
    </source>
</evidence>
<evidence type="ECO:0000256" key="2">
    <source>
        <dbReference type="ARBA" id="ARBA00022475"/>
    </source>
</evidence>
<dbReference type="Pfam" id="PF03739">
    <property type="entry name" value="LptF_LptG"/>
    <property type="match status" value="1"/>
</dbReference>
<accession>A0ABT1C7Y0</accession>
<evidence type="ECO:0000256" key="3">
    <source>
        <dbReference type="ARBA" id="ARBA00022692"/>
    </source>
</evidence>
<keyword evidence="8" id="KW-1185">Reference proteome</keyword>
<evidence type="ECO:0000313" key="8">
    <source>
        <dbReference type="Proteomes" id="UP001205906"/>
    </source>
</evidence>
<evidence type="ECO:0000256" key="4">
    <source>
        <dbReference type="ARBA" id="ARBA00022989"/>
    </source>
</evidence>
<comment type="subcellular location">
    <subcellularLocation>
        <location evidence="1">Cell membrane</location>
        <topology evidence="1">Multi-pass membrane protein</topology>
    </subcellularLocation>
</comment>
<gene>
    <name evidence="7" type="ORF">NGM99_14135</name>
</gene>
<feature type="transmembrane region" description="Helical" evidence="6">
    <location>
        <begin position="281"/>
        <end position="297"/>
    </location>
</feature>
<dbReference type="InterPro" id="IPR005495">
    <property type="entry name" value="LptG/LptF_permease"/>
</dbReference>
<sequence length="395" mass="43782">MNVAENYILRRVFVFFAGTLLWTLAIVWTTQVLARIDLVTDSGQSALAFFQVATLILPSIIPLVVAFAILIAVSQTLAAMNSDSELMVFAAAGSPRTTVIRPIILLAVFASLLALFVDNSIDPYARQKSRELVAAARADLLSLVIQEGTFRKVEDGLYVQIARRLPDGRLGGIFISDTRTEGVNLVYYAKDGAVTKQDNKNILVMQDGEVQRKTAEGDVSIIRFDSNAFDLSAFAPGSGEVRLLPKDRTLGYLFNPDPNDKYFQSTPQAFTAEIHRRLTEWIYPLVFAMIALAVAGSPRSAREQRLHPLLTASVIALFERWLGFFFADQTQSHPGMAFLVYLVPIGAIVVSGLFILFNRPMELPTSTVERVVAQFRRWNDRFNAWRWGKAAGGTA</sequence>
<dbReference type="RefSeq" id="WP_252819951.1">
    <property type="nucleotide sequence ID" value="NZ_JAMXQS010000006.1"/>
</dbReference>
<name>A0ABT1C7Y0_9HYPH</name>
<keyword evidence="3 6" id="KW-0812">Transmembrane</keyword>
<evidence type="ECO:0000313" key="7">
    <source>
        <dbReference type="EMBL" id="MCO6050919.1"/>
    </source>
</evidence>
<organism evidence="7 8">
    <name type="scientific">Mesorhizobium liriopis</name>
    <dbReference type="NCBI Taxonomy" id="2953882"/>
    <lineage>
        <taxon>Bacteria</taxon>
        <taxon>Pseudomonadati</taxon>
        <taxon>Pseudomonadota</taxon>
        <taxon>Alphaproteobacteria</taxon>
        <taxon>Hyphomicrobiales</taxon>
        <taxon>Phyllobacteriaceae</taxon>
        <taxon>Mesorhizobium</taxon>
    </lineage>
</organism>
<protein>
    <submittedName>
        <fullName evidence="7">LptF/LptG family permease</fullName>
    </submittedName>
</protein>
<reference evidence="7 8" key="1">
    <citation type="submission" date="2022-06" db="EMBL/GenBank/DDBJ databases">
        <title>Mesorhizobium sp. strain RP14 Genome sequencing and assembly.</title>
        <authorList>
            <person name="Kim I."/>
        </authorList>
    </citation>
    <scope>NUCLEOTIDE SEQUENCE [LARGE SCALE GENOMIC DNA]</scope>
    <source>
        <strain evidence="8">RP14(2022)</strain>
    </source>
</reference>
<keyword evidence="5 6" id="KW-0472">Membrane</keyword>
<proteinExistence type="predicted"/>
<dbReference type="PANTHER" id="PTHR33529:SF6">
    <property type="entry name" value="YJGP_YJGQ FAMILY PERMEASE"/>
    <property type="match status" value="1"/>
</dbReference>
<feature type="transmembrane region" description="Helical" evidence="6">
    <location>
        <begin position="12"/>
        <end position="34"/>
    </location>
</feature>
<feature type="transmembrane region" description="Helical" evidence="6">
    <location>
        <begin position="46"/>
        <end position="78"/>
    </location>
</feature>